<dbReference type="Pfam" id="PF02458">
    <property type="entry name" value="Transferase"/>
    <property type="match status" value="2"/>
</dbReference>
<sequence>MATPVDIVTIDMIKPSYPTPLHLKNLNLSFLDQTSPSVHFHVILYYEAYPSNNGSHNYEKMSLKLKQSLPEALVTYYPLAGRIRGTCWVDCNDAGAEYIEVRFPDIQLSDVIGKCEPERLNKYVPMVPRGGEDIPLSVQVNFFGCGGAAVGLCISHKVTDATFGSMTSRFPPITDFHLFQPPPPPPPGATPENIVTKRYVFDESKLAMLKNFVTVGPYNEINPTRVEAVTAFIWKNFIDAVINRDKNKVQNILFAAMHSMDIRSRASPPFPQNFFGNACAMALMEKEMDSKKEEGGFTYHDLAVKMRDAIRKVDVDYMKRMEDGDNFLKYISTSKVNDPCFKDGRTTIETCCFTSWSRLPLYDVADYGWGKPVWVSPIAIPLKNMIVLLGTKTGNGIEVWVNMLKEDIALIDTNYHLISSMMP</sequence>
<dbReference type="Proteomes" id="UP001634393">
    <property type="component" value="Unassembled WGS sequence"/>
</dbReference>
<proteinExistence type="inferred from homology"/>
<evidence type="ECO:0000256" key="2">
    <source>
        <dbReference type="ARBA" id="ARBA00022679"/>
    </source>
</evidence>
<dbReference type="PANTHER" id="PTHR31623">
    <property type="entry name" value="F21J9.9"/>
    <property type="match status" value="1"/>
</dbReference>
<dbReference type="EMBL" id="JBJXBP010000008">
    <property type="protein sequence ID" value="KAL3812779.1"/>
    <property type="molecule type" value="Genomic_DNA"/>
</dbReference>
<keyword evidence="5" id="KW-1185">Reference proteome</keyword>
<evidence type="ECO:0000313" key="5">
    <source>
        <dbReference type="Proteomes" id="UP001634393"/>
    </source>
</evidence>
<gene>
    <name evidence="4" type="ORF">ACJIZ3_014047</name>
</gene>
<keyword evidence="3" id="KW-0012">Acyltransferase</keyword>
<keyword evidence="2" id="KW-0808">Transferase</keyword>
<comment type="similarity">
    <text evidence="1">Belongs to the plant acyltransferase family.</text>
</comment>
<dbReference type="InterPro" id="IPR023213">
    <property type="entry name" value="CAT-like_dom_sf"/>
</dbReference>
<organism evidence="4 5">
    <name type="scientific">Penstemon smallii</name>
    <dbReference type="NCBI Taxonomy" id="265156"/>
    <lineage>
        <taxon>Eukaryota</taxon>
        <taxon>Viridiplantae</taxon>
        <taxon>Streptophyta</taxon>
        <taxon>Embryophyta</taxon>
        <taxon>Tracheophyta</taxon>
        <taxon>Spermatophyta</taxon>
        <taxon>Magnoliopsida</taxon>
        <taxon>eudicotyledons</taxon>
        <taxon>Gunneridae</taxon>
        <taxon>Pentapetalae</taxon>
        <taxon>asterids</taxon>
        <taxon>lamiids</taxon>
        <taxon>Lamiales</taxon>
        <taxon>Plantaginaceae</taxon>
        <taxon>Cheloneae</taxon>
        <taxon>Penstemon</taxon>
    </lineage>
</organism>
<reference evidence="4 5" key="1">
    <citation type="submission" date="2024-12" db="EMBL/GenBank/DDBJ databases">
        <title>The unique morphological basis and parallel evolutionary history of personate flowers in Penstemon.</title>
        <authorList>
            <person name="Depatie T.H."/>
            <person name="Wessinger C.A."/>
        </authorList>
    </citation>
    <scope>NUCLEOTIDE SEQUENCE [LARGE SCALE GENOMIC DNA]</scope>
    <source>
        <strain evidence="4">WTNN_2</strain>
        <tissue evidence="4">Leaf</tissue>
    </source>
</reference>
<evidence type="ECO:0000256" key="1">
    <source>
        <dbReference type="ARBA" id="ARBA00009861"/>
    </source>
</evidence>
<name>A0ABD3RIK7_9LAMI</name>
<dbReference type="GO" id="GO:0016746">
    <property type="term" value="F:acyltransferase activity"/>
    <property type="evidence" value="ECO:0007669"/>
    <property type="project" value="UniProtKB-KW"/>
</dbReference>
<accession>A0ABD3RIK7</accession>
<dbReference type="AlphaFoldDB" id="A0ABD3RIK7"/>
<comment type="caution">
    <text evidence="4">The sequence shown here is derived from an EMBL/GenBank/DDBJ whole genome shotgun (WGS) entry which is preliminary data.</text>
</comment>
<dbReference type="Gene3D" id="3.30.559.10">
    <property type="entry name" value="Chloramphenicol acetyltransferase-like domain"/>
    <property type="match status" value="2"/>
</dbReference>
<dbReference type="PANTHER" id="PTHR31623:SF110">
    <property type="entry name" value="VINORINE SYNTHASE-LIKE"/>
    <property type="match status" value="1"/>
</dbReference>
<evidence type="ECO:0000313" key="4">
    <source>
        <dbReference type="EMBL" id="KAL3812779.1"/>
    </source>
</evidence>
<protein>
    <submittedName>
        <fullName evidence="4">Uncharacterized protein</fullName>
    </submittedName>
</protein>
<evidence type="ECO:0000256" key="3">
    <source>
        <dbReference type="ARBA" id="ARBA00023315"/>
    </source>
</evidence>